<evidence type="ECO:0008006" key="4">
    <source>
        <dbReference type="Google" id="ProtNLM"/>
    </source>
</evidence>
<proteinExistence type="predicted"/>
<gene>
    <name evidence="2" type="ORF">QNM18_12275</name>
</gene>
<feature type="transmembrane region" description="Helical" evidence="1">
    <location>
        <begin position="189"/>
        <end position="207"/>
    </location>
</feature>
<keyword evidence="3" id="KW-1185">Reference proteome</keyword>
<protein>
    <recommendedName>
        <fullName evidence="4">J domain-containing protein</fullName>
    </recommendedName>
</protein>
<reference evidence="2 3" key="1">
    <citation type="submission" date="2023-05" db="EMBL/GenBank/DDBJ databases">
        <title>Pseudoalteromonas ardens sp. nov., Pseudoalteromonas obscura sp. nov., and Pseudoalteromonas umbrosa sp. nov., isolated from the coral Montipora capitata.</title>
        <authorList>
            <person name="Thomas E.M."/>
            <person name="Smith E.M."/>
            <person name="Papke E."/>
            <person name="Shlafstein M.D."/>
            <person name="Oline D.K."/>
            <person name="Videau P."/>
            <person name="Saw J.H."/>
            <person name="Strangman W.K."/>
            <person name="Ushijima B."/>
        </authorList>
    </citation>
    <scope>NUCLEOTIDE SEQUENCE [LARGE SCALE GENOMIC DNA]</scope>
    <source>
        <strain evidence="2 3">P94</strain>
    </source>
</reference>
<organism evidence="2 3">
    <name type="scientific">Pseudoalteromonas obscura</name>
    <dbReference type="NCBI Taxonomy" id="3048491"/>
    <lineage>
        <taxon>Bacteria</taxon>
        <taxon>Pseudomonadati</taxon>
        <taxon>Pseudomonadota</taxon>
        <taxon>Gammaproteobacteria</taxon>
        <taxon>Alteromonadales</taxon>
        <taxon>Pseudoalteromonadaceae</taxon>
        <taxon>Pseudoalteromonas</taxon>
    </lineage>
</organism>
<keyword evidence="1" id="KW-0812">Transmembrane</keyword>
<evidence type="ECO:0000256" key="1">
    <source>
        <dbReference type="SAM" id="Phobius"/>
    </source>
</evidence>
<evidence type="ECO:0000313" key="3">
    <source>
        <dbReference type="Proteomes" id="UP001231915"/>
    </source>
</evidence>
<dbReference type="EMBL" id="JASJUT010000004">
    <property type="protein sequence ID" value="MDK2595826.1"/>
    <property type="molecule type" value="Genomic_DNA"/>
</dbReference>
<dbReference type="Proteomes" id="UP001231915">
    <property type="component" value="Unassembled WGS sequence"/>
</dbReference>
<name>A0ABT7ELA0_9GAMM</name>
<dbReference type="RefSeq" id="WP_211011256.1">
    <property type="nucleotide sequence ID" value="NZ_JASJUT010000004.1"/>
</dbReference>
<keyword evidence="1" id="KW-0472">Membrane</keyword>
<keyword evidence="1" id="KW-1133">Transmembrane helix</keyword>
<evidence type="ECO:0000313" key="2">
    <source>
        <dbReference type="EMBL" id="MDK2595826.1"/>
    </source>
</evidence>
<sequence length="209" mass="23782">MSKDPWNVLELTPTSDKQQIEAAYQQKLENLKTSPEETRAEQETQLNAAYQSVISGLTEPFTPSQQSLSNPLFSEFNEELMELLGNAHRHTQVSAWQLLIDHPACQEVELRQDLAALIFDRVLAHQKSCQNDKEMVTSEVLIFLTTQLEWTTREDLKARYGDNFYYRMTQQEVPQPEIIPEPIADTGNLANIFIGLTIICAIGLIMISV</sequence>
<comment type="caution">
    <text evidence="2">The sequence shown here is derived from an EMBL/GenBank/DDBJ whole genome shotgun (WGS) entry which is preliminary data.</text>
</comment>
<accession>A0ABT7ELA0</accession>